<dbReference type="Gene3D" id="3.90.650.10">
    <property type="entry name" value="PurM-like C-terminal domain"/>
    <property type="match status" value="2"/>
</dbReference>
<feature type="active site" evidence="14">
    <location>
        <position position="1260"/>
    </location>
</feature>
<dbReference type="UniPathway" id="UPA00074">
    <property type="reaction ID" value="UER00128"/>
</dbReference>
<evidence type="ECO:0000256" key="9">
    <source>
        <dbReference type="ARBA" id="ARBA00022840"/>
    </source>
</evidence>
<dbReference type="InterPro" id="IPR036604">
    <property type="entry name" value="PurS-like_sf"/>
</dbReference>
<feature type="binding site" evidence="14">
    <location>
        <position position="889"/>
    </location>
    <ligand>
        <name>ATP</name>
        <dbReference type="ChEBI" id="CHEBI:30616"/>
    </ligand>
</feature>
<evidence type="ECO:0000256" key="5">
    <source>
        <dbReference type="ARBA" id="ARBA00022598"/>
    </source>
</evidence>
<feature type="domain" description="PurM-like C-terminal" evidence="16">
    <location>
        <begin position="831"/>
        <end position="966"/>
    </location>
</feature>
<dbReference type="CDD" id="cd01740">
    <property type="entry name" value="GATase1_FGAR_AT"/>
    <property type="match status" value="1"/>
</dbReference>
<dbReference type="Gene3D" id="3.40.50.880">
    <property type="match status" value="1"/>
</dbReference>
<evidence type="ECO:0000259" key="18">
    <source>
        <dbReference type="Pfam" id="PF18076"/>
    </source>
</evidence>
<dbReference type="EMBL" id="LO017727">
    <property type="protein sequence ID" value="CRH08144.1"/>
    <property type="molecule type" value="Genomic_DNA"/>
</dbReference>
<organism evidence="20">
    <name type="scientific">Magnetococcus massalia (strain MO-1)</name>
    <dbReference type="NCBI Taxonomy" id="451514"/>
    <lineage>
        <taxon>Bacteria</taxon>
        <taxon>Pseudomonadati</taxon>
        <taxon>Pseudomonadota</taxon>
        <taxon>Magnetococcia</taxon>
        <taxon>Magnetococcales</taxon>
        <taxon>Magnetococcaceae</taxon>
        <taxon>Magnetococcus</taxon>
    </lineage>
</organism>
<comment type="subcellular location">
    <subcellularLocation>
        <location evidence="1 14">Cytoplasm</location>
    </subcellularLocation>
</comment>
<accession>A0A1S7LPP8</accession>
<dbReference type="InterPro" id="IPR036921">
    <property type="entry name" value="PurM-like_N_sf"/>
</dbReference>
<evidence type="ECO:0000259" key="19">
    <source>
        <dbReference type="Pfam" id="PF22689"/>
    </source>
</evidence>
<proteinExistence type="inferred from homology"/>
<dbReference type="PROSITE" id="PS51273">
    <property type="entry name" value="GATASE_TYPE_1"/>
    <property type="match status" value="1"/>
</dbReference>
<dbReference type="Pfam" id="PF18076">
    <property type="entry name" value="FGAR-AT_N"/>
    <property type="match status" value="1"/>
</dbReference>
<evidence type="ECO:0000256" key="11">
    <source>
        <dbReference type="ARBA" id="ARBA00022962"/>
    </source>
</evidence>
<comment type="function">
    <text evidence="13 14">Phosphoribosylformylglycinamidine synthase involved in the purines biosynthetic pathway. Catalyzes the ATP-dependent conversion of formylglycinamide ribonucleotide (FGAR) and glutamine to yield formylglycinamidine ribonucleotide (FGAM) and glutamate.</text>
</comment>
<dbReference type="GO" id="GO:0005737">
    <property type="term" value="C:cytoplasm"/>
    <property type="evidence" value="ECO:0007669"/>
    <property type="project" value="UniProtKB-SubCell"/>
</dbReference>
<dbReference type="GO" id="GO:0046872">
    <property type="term" value="F:metal ion binding"/>
    <property type="evidence" value="ECO:0007669"/>
    <property type="project" value="UniProtKB-KW"/>
</dbReference>
<dbReference type="InterPro" id="IPR040707">
    <property type="entry name" value="FGAR-AT_N"/>
</dbReference>
<evidence type="ECO:0000256" key="6">
    <source>
        <dbReference type="ARBA" id="ARBA00022723"/>
    </source>
</evidence>
<dbReference type="SUPFAM" id="SSF82697">
    <property type="entry name" value="PurS-like"/>
    <property type="match status" value="1"/>
</dbReference>
<dbReference type="InterPro" id="IPR029062">
    <property type="entry name" value="Class_I_gatase-like"/>
</dbReference>
<feature type="active site" evidence="14">
    <location>
        <position position="1262"/>
    </location>
</feature>
<dbReference type="InterPro" id="IPR055181">
    <property type="entry name" value="FGAR-AT_PurM_N-like"/>
</dbReference>
<keyword evidence="4 14" id="KW-0963">Cytoplasm</keyword>
<keyword evidence="6 14" id="KW-0479">Metal-binding</keyword>
<dbReference type="GO" id="GO:0005524">
    <property type="term" value="F:ATP binding"/>
    <property type="evidence" value="ECO:0007669"/>
    <property type="project" value="UniProtKB-UniRule"/>
</dbReference>
<dbReference type="SUPFAM" id="SSF56042">
    <property type="entry name" value="PurM C-terminal domain-like"/>
    <property type="match status" value="2"/>
</dbReference>
<feature type="binding site" evidence="14">
    <location>
        <position position="679"/>
    </location>
    <ligand>
        <name>Mg(2+)</name>
        <dbReference type="ChEBI" id="CHEBI:18420"/>
    </ligand>
</feature>
<dbReference type="InterPro" id="IPR010918">
    <property type="entry name" value="PurM-like_C_dom"/>
</dbReference>
<evidence type="ECO:0000256" key="10">
    <source>
        <dbReference type="ARBA" id="ARBA00022842"/>
    </source>
</evidence>
<evidence type="ECO:0000256" key="1">
    <source>
        <dbReference type="ARBA" id="ARBA00004496"/>
    </source>
</evidence>
<dbReference type="InterPro" id="IPR041609">
    <property type="entry name" value="PurL_linker"/>
</dbReference>
<protein>
    <recommendedName>
        <fullName evidence="14">Phosphoribosylformylglycinamidine synthase</fullName>
        <shortName evidence="14">FGAM synthase</shortName>
        <shortName evidence="14">FGAMS</shortName>
        <ecNumber evidence="14">6.3.5.3</ecNumber>
    </recommendedName>
    <alternativeName>
        <fullName evidence="14">Formylglycinamide ribonucleotide amidotransferase</fullName>
        <shortName evidence="14">FGAR amidotransferase</shortName>
        <shortName evidence="14">FGAR-AT</shortName>
    </alternativeName>
</protein>
<feature type="domain" description="FGAR-AT PurM N-terminal-like" evidence="19">
    <location>
        <begin position="648"/>
        <end position="808"/>
    </location>
</feature>
<dbReference type="EC" id="6.3.5.3" evidence="14"/>
<evidence type="ECO:0000256" key="7">
    <source>
        <dbReference type="ARBA" id="ARBA00022741"/>
    </source>
</evidence>
<dbReference type="SUPFAM" id="SSF52317">
    <property type="entry name" value="Class I glutamine amidotransferase-like"/>
    <property type="match status" value="1"/>
</dbReference>
<feature type="domain" description="Phosphoribosylformylglycinamidine synthase N-terminal" evidence="18">
    <location>
        <begin position="41"/>
        <end position="153"/>
    </location>
</feature>
<dbReference type="InterPro" id="IPR036676">
    <property type="entry name" value="PurM-like_C_sf"/>
</dbReference>
<dbReference type="CDD" id="cd02204">
    <property type="entry name" value="PurL_repeat2"/>
    <property type="match status" value="1"/>
</dbReference>
<evidence type="ECO:0000259" key="17">
    <source>
        <dbReference type="Pfam" id="PF18072"/>
    </source>
</evidence>
<dbReference type="SUPFAM" id="SSF55326">
    <property type="entry name" value="PurM N-terminal domain-like"/>
    <property type="match status" value="2"/>
</dbReference>
<dbReference type="NCBIfam" id="TIGR01735">
    <property type="entry name" value="FGAM_synt"/>
    <property type="match status" value="1"/>
</dbReference>
<dbReference type="Pfam" id="PF13507">
    <property type="entry name" value="GATase_5"/>
    <property type="match status" value="1"/>
</dbReference>
<evidence type="ECO:0000256" key="14">
    <source>
        <dbReference type="HAMAP-Rule" id="MF_00419"/>
    </source>
</evidence>
<evidence type="ECO:0000256" key="2">
    <source>
        <dbReference type="ARBA" id="ARBA00004920"/>
    </source>
</evidence>
<feature type="region of interest" description="Disordered" evidence="15">
    <location>
        <begin position="301"/>
        <end position="328"/>
    </location>
</feature>
<dbReference type="FunFam" id="3.30.1330.10:FF:000005">
    <property type="entry name" value="Phosphoribosylformylglycinamidine synthase"/>
    <property type="match status" value="1"/>
</dbReference>
<name>A0A1S7LPP8_MAGMO</name>
<feature type="binding site" evidence="14">
    <location>
        <position position="678"/>
    </location>
    <ligand>
        <name>ATP</name>
        <dbReference type="ChEBI" id="CHEBI:30616"/>
    </ligand>
</feature>
<dbReference type="Gene3D" id="1.10.8.750">
    <property type="entry name" value="Phosphoribosylformylglycinamidine synthase, linker domain"/>
    <property type="match status" value="1"/>
</dbReference>
<dbReference type="Pfam" id="PF22689">
    <property type="entry name" value="FGAR-AT_PurM_N-like"/>
    <property type="match status" value="1"/>
</dbReference>
<dbReference type="FunFam" id="1.10.8.750:FF:000002">
    <property type="entry name" value="Phosphoribosylformylglycinamidine synthase"/>
    <property type="match status" value="1"/>
</dbReference>
<dbReference type="FunFam" id="3.30.1330.10:FF:000002">
    <property type="entry name" value="Phosphoribosylformylglycinamidine synthase"/>
    <property type="match status" value="1"/>
</dbReference>
<keyword evidence="9 14" id="KW-0067">ATP-binding</keyword>
<reference evidence="20" key="1">
    <citation type="submission" date="2015-04" db="EMBL/GenBank/DDBJ databases">
        <authorList>
            <person name="Syromyatnikov M.Y."/>
            <person name="Popov V.N."/>
        </authorList>
    </citation>
    <scope>NUCLEOTIDE SEQUENCE</scope>
    <source>
        <strain evidence="20">MO-1</strain>
    </source>
</reference>
<dbReference type="NCBIfam" id="NF003672">
    <property type="entry name" value="PRK05297.1"/>
    <property type="match status" value="1"/>
</dbReference>
<sequence>MDASALLTLPGRMAYSAFRLDKLLQTCQEAVPNLQGLEAWFVHFVHLNSSLSEVEQQELEKLLTYGPTSQSLEHAQEPHLWIIPRFGTTSPWSTKATDIAHHCGLSSINRLERGIAFRFAGIRVTEAEPLFALIHDRMTQQVVTEQQALPGMFKVASPGPLRQVPLKEEGRTALERANADWGLALSEDEIDYLVEQYAMEGRAPTDAELMMFAQANSEHCRHKIFNADWRIDGETQPNTLFGMIRNTHIRSPEGTVVAYKDNSSVIEGGPGQRFHPDTQDGVYRFHDETTHILMKVETHNHPTAISPYPGASTGSGGEIRDEGATGRGSTPKAGLCGFSVSNLQLPGAQRPWELPYGKPERIASALDIMLEGPIGAAAFNNEFGRPNIAGYFRTFEQQVGGEVRGYHKPIMIAGGLGNMSAKHVEKMPLYEGALIIQLGGPAMLIGLGGGAASSQTSGSSHEELDFASVQRDNPEMERRCQEVINRCWQLGDENPILSIHDVGAGGLSNAVPELVHDGGVGGRFDLANVPNADRGMSPMEIWCNEAQERYVLAIDPRDRDRFETICRRERCPFAILGEATTEQQLVLKDSNSGQTCIDISLQTLLGKPPRMQRDVTRRHTEAHPLSLPEGLALEEMVGRVMRLPSVADKSFLITIGDRSVTGMVTRDQMVGPWQVPVADVAVTARGYQGYTGEAMAMGERTPVALLDAPASGRMAIGEALTNVAAAHIGPIGHVKLSANWMAPAGHSGEDANLYATVETVGLSLCPALGISIPVGKDSLSMKTVWQDEKGTPQSVVAPLSLIISAFAPVQDVRSTLTPQLRTDAGESRLILVDLGRGKNRMGGSALAQVVGQMGDVPPDLDNPEDFKAFFTAMQQLHGSGDLLAYHDRSDGGLMATLAEMAFAGHCGLDIHLDGLGESVVESLFAEELGVVIQVKAEAVERVIKTLAPCGLVKQIGQPTADHRLTFNLAGHAVMNLSRVELHRAWSETSWRMQSLRDNPTCAQEAYDALLEQDDPGLSASLSFDPAENLAAPYLNSGARPRMAILREQGVNGHMEMAAAFERAGFEPVDVTMASLVDGERTLDDMRGLVACGGFSYGDVLGAGEGWAKTILFDRRMREMFQGFFHRHETFALGVCNGCQMLSVLHDLIPGAENWPRFVRNRSEQFEARFSLVKVAPTPSIFLRDMVGSHLPVAVAHGEGQAEFASQAHLKAATSAGLVSLNYVDSRLQPATRYPTNPNGSPEGITGMTTTDGRVTIMMPHPERVFRTVQNSWAPEGWGEDGGWMRMFQSARKWVG</sequence>
<evidence type="ECO:0000256" key="8">
    <source>
        <dbReference type="ARBA" id="ARBA00022755"/>
    </source>
</evidence>
<feature type="binding site" evidence="14">
    <location>
        <position position="718"/>
    </location>
    <ligand>
        <name>Mg(2+)</name>
        <dbReference type="ChEBI" id="CHEBI:18420"/>
    </ligand>
</feature>
<comment type="similarity">
    <text evidence="3 14">In the N-terminal section; belongs to the FGAMS family.</text>
</comment>
<dbReference type="FunFam" id="3.90.650.10:FF:000002">
    <property type="entry name" value="Phosphoribosylformylglycinamidine synthase"/>
    <property type="match status" value="1"/>
</dbReference>
<comment type="catalytic activity">
    <reaction evidence="12 14">
        <text>N(2)-formyl-N(1)-(5-phospho-beta-D-ribosyl)glycinamide + L-glutamine + ATP + H2O = 2-formamido-N(1)-(5-O-phospho-beta-D-ribosyl)acetamidine + L-glutamate + ADP + phosphate + H(+)</text>
        <dbReference type="Rhea" id="RHEA:17129"/>
        <dbReference type="ChEBI" id="CHEBI:15377"/>
        <dbReference type="ChEBI" id="CHEBI:15378"/>
        <dbReference type="ChEBI" id="CHEBI:29985"/>
        <dbReference type="ChEBI" id="CHEBI:30616"/>
        <dbReference type="ChEBI" id="CHEBI:43474"/>
        <dbReference type="ChEBI" id="CHEBI:58359"/>
        <dbReference type="ChEBI" id="CHEBI:147286"/>
        <dbReference type="ChEBI" id="CHEBI:147287"/>
        <dbReference type="ChEBI" id="CHEBI:456216"/>
        <dbReference type="EC" id="6.3.5.3"/>
    </reaction>
</comment>
<dbReference type="GO" id="GO:0004642">
    <property type="term" value="F:phosphoribosylformylglycinamidine synthase activity"/>
    <property type="evidence" value="ECO:0007669"/>
    <property type="project" value="UniProtKB-UniRule"/>
</dbReference>
<evidence type="ECO:0000313" key="20">
    <source>
        <dbReference type="EMBL" id="CRH08144.1"/>
    </source>
</evidence>
<keyword evidence="7 14" id="KW-0547">Nucleotide-binding</keyword>
<keyword evidence="10 14" id="KW-0460">Magnesium</keyword>
<dbReference type="PANTHER" id="PTHR10099:SF1">
    <property type="entry name" value="PHOSPHORIBOSYLFORMYLGLYCINAMIDINE SYNTHASE"/>
    <property type="match status" value="1"/>
</dbReference>
<comment type="pathway">
    <text evidence="2 14">Purine metabolism; IMP biosynthesis via de novo pathway; 5-amino-1-(5-phospho-D-ribosyl)imidazole from N(2)-formyl-N(1)-(5-phospho-D-ribosyl)glycinamide: step 1/2.</text>
</comment>
<feature type="binding site" evidence="14">
    <location>
        <begin position="310"/>
        <end position="321"/>
    </location>
    <ligand>
        <name>ATP</name>
        <dbReference type="ChEBI" id="CHEBI:30616"/>
    </ligand>
</feature>
<feature type="binding site" evidence="14">
    <location>
        <position position="887"/>
    </location>
    <ligand>
        <name>Mg(2+)</name>
        <dbReference type="ChEBI" id="CHEBI:18420"/>
    </ligand>
</feature>
<keyword evidence="11 14" id="KW-0315">Glutamine amidotransferase</keyword>
<dbReference type="CDD" id="cd02203">
    <property type="entry name" value="PurL_repeat1"/>
    <property type="match status" value="1"/>
</dbReference>
<evidence type="ECO:0000256" key="3">
    <source>
        <dbReference type="ARBA" id="ARBA00008608"/>
    </source>
</evidence>
<dbReference type="InterPro" id="IPR010073">
    <property type="entry name" value="PurL_large"/>
</dbReference>
<evidence type="ECO:0000256" key="15">
    <source>
        <dbReference type="SAM" id="MobiDB-lite"/>
    </source>
</evidence>
<gene>
    <name evidence="14 20" type="primary">purL</name>
    <name evidence="20" type="ORF">MAGMO_4016</name>
</gene>
<dbReference type="SMART" id="SM01211">
    <property type="entry name" value="GATase_5"/>
    <property type="match status" value="1"/>
</dbReference>
<evidence type="ECO:0000256" key="13">
    <source>
        <dbReference type="ARBA" id="ARBA00057317"/>
    </source>
</evidence>
<comment type="subunit">
    <text evidence="14">Monomer.</text>
</comment>
<feature type="domain" description="PurM-like C-terminal" evidence="16">
    <location>
        <begin position="431"/>
        <end position="588"/>
    </location>
</feature>
<dbReference type="HAMAP" id="MF_00419">
    <property type="entry name" value="PurL_1"/>
    <property type="match status" value="1"/>
</dbReference>
<keyword evidence="5 14" id="KW-0436">Ligase</keyword>
<dbReference type="Pfam" id="PF02769">
    <property type="entry name" value="AIRS_C"/>
    <property type="match status" value="2"/>
</dbReference>
<comment type="caution">
    <text evidence="14">Lacks conserved residue(s) required for the propagation of feature annotation.</text>
</comment>
<keyword evidence="8 14" id="KW-0658">Purine biosynthesis</keyword>
<dbReference type="SUPFAM" id="SSF109736">
    <property type="entry name" value="FGAM synthase PurL, linker domain"/>
    <property type="match status" value="1"/>
</dbReference>
<dbReference type="Gene3D" id="3.30.1330.10">
    <property type="entry name" value="PurM-like, N-terminal domain"/>
    <property type="match status" value="2"/>
</dbReference>
<dbReference type="Pfam" id="PF18072">
    <property type="entry name" value="FGAR-AT_linker"/>
    <property type="match status" value="1"/>
</dbReference>
<evidence type="ECO:0000256" key="12">
    <source>
        <dbReference type="ARBA" id="ARBA00052585"/>
    </source>
</evidence>
<evidence type="ECO:0000256" key="4">
    <source>
        <dbReference type="ARBA" id="ARBA00022490"/>
    </source>
</evidence>
<dbReference type="FunFam" id="3.90.650.10:FF:000005">
    <property type="entry name" value="Phosphoribosylformylglycinamidine synthase"/>
    <property type="match status" value="1"/>
</dbReference>
<dbReference type="GO" id="GO:0006189">
    <property type="term" value="P:'de novo' IMP biosynthetic process"/>
    <property type="evidence" value="ECO:0007669"/>
    <property type="project" value="UniProtKB-UniRule"/>
</dbReference>
<feature type="active site" description="Nucleophile" evidence="14">
    <location>
        <position position="1135"/>
    </location>
</feature>
<dbReference type="PANTHER" id="PTHR10099">
    <property type="entry name" value="PHOSPHORIBOSYLFORMYLGLYCINAMIDINE SYNTHASE"/>
    <property type="match status" value="1"/>
</dbReference>
<dbReference type="FunFam" id="3.40.50.880:FF:000008">
    <property type="entry name" value="Phosphoribosylformylglycinamidine synthase"/>
    <property type="match status" value="1"/>
</dbReference>
<feature type="domain" description="Phosphoribosylformylglycinamidine synthase linker" evidence="17">
    <location>
        <begin position="174"/>
        <end position="223"/>
    </location>
</feature>
<feature type="binding site" evidence="14">
    <location>
        <position position="722"/>
    </location>
    <ligand>
        <name>Mg(2+)</name>
        <dbReference type="ChEBI" id="CHEBI:18420"/>
    </ligand>
</feature>
<evidence type="ECO:0000259" key="16">
    <source>
        <dbReference type="Pfam" id="PF02769"/>
    </source>
</evidence>